<dbReference type="AlphaFoldDB" id="A0A4R5DT91"/>
<sequence>MTEIKHTPTPWKVGDSKKDGMSFTKQIEFSGMGRTSIGFVEAPSSSTVMMNQAEANAEFIVRACNAHEDNLKRFARIRQIAEGNGYDEIAEICNEAFSQESQAQ</sequence>
<keyword evidence="2" id="KW-1185">Reference proteome</keyword>
<reference evidence="1 2" key="1">
    <citation type="submission" date="2019-03" db="EMBL/GenBank/DDBJ databases">
        <title>Dyadobacter AR-3-6 sp. nov., isolated from arctic soil.</title>
        <authorList>
            <person name="Chaudhary D.K."/>
        </authorList>
    </citation>
    <scope>NUCLEOTIDE SEQUENCE [LARGE SCALE GENOMIC DNA]</scope>
    <source>
        <strain evidence="1 2">AR-3-6</strain>
    </source>
</reference>
<accession>A0A4R5DT91</accession>
<gene>
    <name evidence="1" type="ORF">E0F88_07545</name>
</gene>
<dbReference type="OrthoDB" id="9157439at2"/>
<dbReference type="EMBL" id="SMFL01000002">
    <property type="protein sequence ID" value="TDE17736.1"/>
    <property type="molecule type" value="Genomic_DNA"/>
</dbReference>
<name>A0A4R5DT91_9BACT</name>
<comment type="caution">
    <text evidence="1">The sequence shown here is derived from an EMBL/GenBank/DDBJ whole genome shotgun (WGS) entry which is preliminary data.</text>
</comment>
<protein>
    <submittedName>
        <fullName evidence="1">Uncharacterized protein</fullName>
    </submittedName>
</protein>
<evidence type="ECO:0000313" key="1">
    <source>
        <dbReference type="EMBL" id="TDE17736.1"/>
    </source>
</evidence>
<dbReference type="Proteomes" id="UP000294850">
    <property type="component" value="Unassembled WGS sequence"/>
</dbReference>
<evidence type="ECO:0000313" key="2">
    <source>
        <dbReference type="Proteomes" id="UP000294850"/>
    </source>
</evidence>
<organism evidence="1 2">
    <name type="scientific">Dyadobacter psychrotolerans</name>
    <dbReference type="NCBI Taxonomy" id="2541721"/>
    <lineage>
        <taxon>Bacteria</taxon>
        <taxon>Pseudomonadati</taxon>
        <taxon>Bacteroidota</taxon>
        <taxon>Cytophagia</taxon>
        <taxon>Cytophagales</taxon>
        <taxon>Spirosomataceae</taxon>
        <taxon>Dyadobacter</taxon>
    </lineage>
</organism>
<dbReference type="RefSeq" id="WP_131957602.1">
    <property type="nucleotide sequence ID" value="NZ_SMFL01000002.1"/>
</dbReference>
<proteinExistence type="predicted"/>